<keyword evidence="4" id="KW-1185">Reference proteome</keyword>
<comment type="caution">
    <text evidence="1">Lacks conserved residue(s) required for the propagation of feature annotation.</text>
</comment>
<dbReference type="Gene3D" id="3.30.428.10">
    <property type="entry name" value="HIT-like"/>
    <property type="match status" value="1"/>
</dbReference>
<dbReference type="EC" id="2.1.1.-" evidence="3"/>
<dbReference type="Pfam" id="PF01230">
    <property type="entry name" value="HIT"/>
    <property type="match status" value="1"/>
</dbReference>
<proteinExistence type="predicted"/>
<keyword evidence="3" id="KW-0808">Transferase</keyword>
<dbReference type="EMBL" id="JBAKIA010000009">
    <property type="protein sequence ID" value="MEJ8475145.1"/>
    <property type="molecule type" value="Genomic_DNA"/>
</dbReference>
<dbReference type="RefSeq" id="WP_340275053.1">
    <property type="nucleotide sequence ID" value="NZ_JBAKIA010000009.1"/>
</dbReference>
<dbReference type="SUPFAM" id="SSF54197">
    <property type="entry name" value="HIT-like"/>
    <property type="match status" value="1"/>
</dbReference>
<dbReference type="InterPro" id="IPR036265">
    <property type="entry name" value="HIT-like_sf"/>
</dbReference>
<sequence length="136" mass="15163">MIAFDINPRLEGDSYPVADLGLCAVRLMKDANYPWIMLIPRKNDMIELLDLEPLERIVLMEEISKVSAALKSVTDCEKLNVAALGNVVSQLHVHIIARFRDDPAWPDPVWGAISPSPYVDDKASHLISDLRDALNA</sequence>
<name>A0ABU8TLU3_9HYPH</name>
<dbReference type="PROSITE" id="PS51084">
    <property type="entry name" value="HIT_2"/>
    <property type="match status" value="1"/>
</dbReference>
<evidence type="ECO:0000256" key="1">
    <source>
        <dbReference type="PROSITE-ProRule" id="PRU00464"/>
    </source>
</evidence>
<comment type="caution">
    <text evidence="3">The sequence shown here is derived from an EMBL/GenBank/DDBJ whole genome shotgun (WGS) entry which is preliminary data.</text>
</comment>
<evidence type="ECO:0000259" key="2">
    <source>
        <dbReference type="PROSITE" id="PS51084"/>
    </source>
</evidence>
<dbReference type="Proteomes" id="UP001385499">
    <property type="component" value="Unassembled WGS sequence"/>
</dbReference>
<organism evidence="3 4">
    <name type="scientific">Roseibium algae</name>
    <dbReference type="NCBI Taxonomy" id="3123038"/>
    <lineage>
        <taxon>Bacteria</taxon>
        <taxon>Pseudomonadati</taxon>
        <taxon>Pseudomonadota</taxon>
        <taxon>Alphaproteobacteria</taxon>
        <taxon>Hyphomicrobiales</taxon>
        <taxon>Stappiaceae</taxon>
        <taxon>Roseibium</taxon>
    </lineage>
</organism>
<feature type="domain" description="HIT" evidence="2">
    <location>
        <begin position="36"/>
        <end position="105"/>
    </location>
</feature>
<reference evidence="3 4" key="1">
    <citation type="submission" date="2024-02" db="EMBL/GenBank/DDBJ databases">
        <title>Roseibium algae sp. nov., isolated from marine alga (Grateloupia sp.), showing potential in myo-inositol conversion.</title>
        <authorList>
            <person name="Wang Y."/>
        </authorList>
    </citation>
    <scope>NUCLEOTIDE SEQUENCE [LARGE SCALE GENOMIC DNA]</scope>
    <source>
        <strain evidence="3 4">H3510</strain>
    </source>
</reference>
<dbReference type="PIRSF" id="PIRSF000714">
    <property type="entry name" value="HIT"/>
    <property type="match status" value="1"/>
</dbReference>
<dbReference type="InterPro" id="IPR011146">
    <property type="entry name" value="HIT-like"/>
</dbReference>
<dbReference type="GO" id="GO:0032259">
    <property type="term" value="P:methylation"/>
    <property type="evidence" value="ECO:0007669"/>
    <property type="project" value="UniProtKB-KW"/>
</dbReference>
<dbReference type="GO" id="GO:0008168">
    <property type="term" value="F:methyltransferase activity"/>
    <property type="evidence" value="ECO:0007669"/>
    <property type="project" value="UniProtKB-KW"/>
</dbReference>
<protein>
    <submittedName>
        <fullName evidence="3">HIT family protein</fullName>
        <ecNumber evidence="3">2.1.1.-</ecNumber>
    </submittedName>
</protein>
<dbReference type="InterPro" id="IPR026026">
    <property type="entry name" value="HIT_Hint"/>
</dbReference>
<evidence type="ECO:0000313" key="4">
    <source>
        <dbReference type="Proteomes" id="UP001385499"/>
    </source>
</evidence>
<keyword evidence="3" id="KW-0489">Methyltransferase</keyword>
<evidence type="ECO:0000313" key="3">
    <source>
        <dbReference type="EMBL" id="MEJ8475145.1"/>
    </source>
</evidence>
<accession>A0ABU8TLU3</accession>
<gene>
    <name evidence="3" type="ORF">V6575_13700</name>
</gene>